<name>A0A0C9U5J5_PAXIN</name>
<dbReference type="Proteomes" id="UP000053647">
    <property type="component" value="Unassembled WGS sequence"/>
</dbReference>
<reference evidence="1 2" key="1">
    <citation type="submission" date="2014-06" db="EMBL/GenBank/DDBJ databases">
        <authorList>
            <consortium name="DOE Joint Genome Institute"/>
            <person name="Kuo A."/>
            <person name="Kohler A."/>
            <person name="Nagy L.G."/>
            <person name="Floudas D."/>
            <person name="Copeland A."/>
            <person name="Barry K.W."/>
            <person name="Cichocki N."/>
            <person name="Veneault-Fourrey C."/>
            <person name="LaButti K."/>
            <person name="Lindquist E.A."/>
            <person name="Lipzen A."/>
            <person name="Lundell T."/>
            <person name="Morin E."/>
            <person name="Murat C."/>
            <person name="Sun H."/>
            <person name="Tunlid A."/>
            <person name="Henrissat B."/>
            <person name="Grigoriev I.V."/>
            <person name="Hibbett D.S."/>
            <person name="Martin F."/>
            <person name="Nordberg H.P."/>
            <person name="Cantor M.N."/>
            <person name="Hua S.X."/>
        </authorList>
    </citation>
    <scope>NUCLEOTIDE SEQUENCE [LARGE SCALE GENOMIC DNA]</scope>
    <source>
        <strain evidence="1 2">ATCC 200175</strain>
    </source>
</reference>
<sequence length="116" mass="13442">MFTGFWKVFPRGMVTMTLGRPTETRMPPTYPSNRARCLDRNSIPTTSRRLTRNKKHIPLVISTSRMTALAGRRANILLGYQEKMTFKFQLPDPCPYHCPMQPKNLRASFTPTLLHF</sequence>
<proteinExistence type="predicted"/>
<keyword evidence="2" id="KW-1185">Reference proteome</keyword>
<dbReference type="EMBL" id="KN819342">
    <property type="protein sequence ID" value="KIJ14481.1"/>
    <property type="molecule type" value="Genomic_DNA"/>
</dbReference>
<organism evidence="1 2">
    <name type="scientific">Paxillus involutus ATCC 200175</name>
    <dbReference type="NCBI Taxonomy" id="664439"/>
    <lineage>
        <taxon>Eukaryota</taxon>
        <taxon>Fungi</taxon>
        <taxon>Dikarya</taxon>
        <taxon>Basidiomycota</taxon>
        <taxon>Agaricomycotina</taxon>
        <taxon>Agaricomycetes</taxon>
        <taxon>Agaricomycetidae</taxon>
        <taxon>Boletales</taxon>
        <taxon>Paxilineae</taxon>
        <taxon>Paxillaceae</taxon>
        <taxon>Paxillus</taxon>
    </lineage>
</organism>
<dbReference type="HOGENOM" id="CLU_2097582_0_0_1"/>
<evidence type="ECO:0000313" key="2">
    <source>
        <dbReference type="Proteomes" id="UP000053647"/>
    </source>
</evidence>
<accession>A0A0C9U5J5</accession>
<dbReference type="AlphaFoldDB" id="A0A0C9U5J5"/>
<reference evidence="2" key="2">
    <citation type="submission" date="2015-01" db="EMBL/GenBank/DDBJ databases">
        <title>Evolutionary Origins and Diversification of the Mycorrhizal Mutualists.</title>
        <authorList>
            <consortium name="DOE Joint Genome Institute"/>
            <consortium name="Mycorrhizal Genomics Consortium"/>
            <person name="Kohler A."/>
            <person name="Kuo A."/>
            <person name="Nagy L.G."/>
            <person name="Floudas D."/>
            <person name="Copeland A."/>
            <person name="Barry K.W."/>
            <person name="Cichocki N."/>
            <person name="Veneault-Fourrey C."/>
            <person name="LaButti K."/>
            <person name="Lindquist E.A."/>
            <person name="Lipzen A."/>
            <person name="Lundell T."/>
            <person name="Morin E."/>
            <person name="Murat C."/>
            <person name="Riley R."/>
            <person name="Ohm R."/>
            <person name="Sun H."/>
            <person name="Tunlid A."/>
            <person name="Henrissat B."/>
            <person name="Grigoriev I.V."/>
            <person name="Hibbett D.S."/>
            <person name="Martin F."/>
        </authorList>
    </citation>
    <scope>NUCLEOTIDE SEQUENCE [LARGE SCALE GENOMIC DNA]</scope>
    <source>
        <strain evidence="2">ATCC 200175</strain>
    </source>
</reference>
<protein>
    <submittedName>
        <fullName evidence="1">Uncharacterized protein</fullName>
    </submittedName>
</protein>
<evidence type="ECO:0000313" key="1">
    <source>
        <dbReference type="EMBL" id="KIJ14481.1"/>
    </source>
</evidence>
<gene>
    <name evidence="1" type="ORF">PAXINDRAFT_169648</name>
</gene>